<dbReference type="InterPro" id="IPR036770">
    <property type="entry name" value="Ankyrin_rpt-contain_sf"/>
</dbReference>
<dbReference type="SMART" id="SM00248">
    <property type="entry name" value="ANK"/>
    <property type="match status" value="5"/>
</dbReference>
<keyword evidence="5" id="KW-1185">Reference proteome</keyword>
<dbReference type="OrthoDB" id="194358at2759"/>
<dbReference type="PRINTS" id="PR01415">
    <property type="entry name" value="ANKYRIN"/>
</dbReference>
<keyword evidence="2 3" id="KW-0040">ANK repeat</keyword>
<dbReference type="PANTHER" id="PTHR24141">
    <property type="entry name" value="2-5A-DEPENDENT RIBONUCLEASE"/>
    <property type="match status" value="1"/>
</dbReference>
<dbReference type="Gene3D" id="1.25.40.20">
    <property type="entry name" value="Ankyrin repeat-containing domain"/>
    <property type="match status" value="2"/>
</dbReference>
<keyword evidence="1" id="KW-0677">Repeat</keyword>
<feature type="repeat" description="ANK" evidence="3">
    <location>
        <begin position="185"/>
        <end position="217"/>
    </location>
</feature>
<evidence type="ECO:0000256" key="1">
    <source>
        <dbReference type="ARBA" id="ARBA00022737"/>
    </source>
</evidence>
<dbReference type="AlphaFoldDB" id="A0A8K1CQE5"/>
<protein>
    <submittedName>
        <fullName evidence="4">Uncharacterized protein</fullName>
    </submittedName>
</protein>
<comment type="caution">
    <text evidence="4">The sequence shown here is derived from an EMBL/GenBank/DDBJ whole genome shotgun (WGS) entry which is preliminary data.</text>
</comment>
<proteinExistence type="predicted"/>
<evidence type="ECO:0000313" key="4">
    <source>
        <dbReference type="EMBL" id="TMW67339.1"/>
    </source>
</evidence>
<dbReference type="PROSITE" id="PS50088">
    <property type="entry name" value="ANK_REPEAT"/>
    <property type="match status" value="5"/>
</dbReference>
<dbReference type="InterPro" id="IPR002110">
    <property type="entry name" value="Ankyrin_rpt"/>
</dbReference>
<dbReference type="Pfam" id="PF00023">
    <property type="entry name" value="Ank"/>
    <property type="match status" value="1"/>
</dbReference>
<feature type="repeat" description="ANK" evidence="3">
    <location>
        <begin position="116"/>
        <end position="148"/>
    </location>
</feature>
<feature type="repeat" description="ANK" evidence="3">
    <location>
        <begin position="151"/>
        <end position="183"/>
    </location>
</feature>
<name>A0A8K1CQE5_PYTOL</name>
<dbReference type="GO" id="GO:0004540">
    <property type="term" value="F:RNA nuclease activity"/>
    <property type="evidence" value="ECO:0007669"/>
    <property type="project" value="TreeGrafter"/>
</dbReference>
<dbReference type="PROSITE" id="PS50297">
    <property type="entry name" value="ANK_REP_REGION"/>
    <property type="match status" value="5"/>
</dbReference>
<accession>A0A8K1CQE5</accession>
<organism evidence="4 5">
    <name type="scientific">Pythium oligandrum</name>
    <name type="common">Mycoparasitic fungus</name>
    <dbReference type="NCBI Taxonomy" id="41045"/>
    <lineage>
        <taxon>Eukaryota</taxon>
        <taxon>Sar</taxon>
        <taxon>Stramenopiles</taxon>
        <taxon>Oomycota</taxon>
        <taxon>Peronosporomycetes</taxon>
        <taxon>Pythiales</taxon>
        <taxon>Pythiaceae</taxon>
        <taxon>Pythium</taxon>
    </lineage>
</organism>
<dbReference type="Proteomes" id="UP000794436">
    <property type="component" value="Unassembled WGS sequence"/>
</dbReference>
<dbReference type="GO" id="GO:0006396">
    <property type="term" value="P:RNA processing"/>
    <property type="evidence" value="ECO:0007669"/>
    <property type="project" value="TreeGrafter"/>
</dbReference>
<dbReference type="Pfam" id="PF12796">
    <property type="entry name" value="Ank_2"/>
    <property type="match status" value="2"/>
</dbReference>
<evidence type="ECO:0000256" key="3">
    <source>
        <dbReference type="PROSITE-ProRule" id="PRU00023"/>
    </source>
</evidence>
<dbReference type="PANTHER" id="PTHR24141:SF1">
    <property type="entry name" value="2-5A-DEPENDENT RIBONUCLEASE"/>
    <property type="match status" value="1"/>
</dbReference>
<reference evidence="4" key="1">
    <citation type="submission" date="2019-03" db="EMBL/GenBank/DDBJ databases">
        <title>Long read genome sequence of the mycoparasitic Pythium oligandrum ATCC 38472 isolated from sugarbeet rhizosphere.</title>
        <authorList>
            <person name="Gaulin E."/>
        </authorList>
    </citation>
    <scope>NUCLEOTIDE SEQUENCE</scope>
    <source>
        <strain evidence="4">ATCC 38472_TT</strain>
    </source>
</reference>
<feature type="repeat" description="ANK" evidence="3">
    <location>
        <begin position="83"/>
        <end position="115"/>
    </location>
</feature>
<dbReference type="EMBL" id="SPLM01000005">
    <property type="protein sequence ID" value="TMW67339.1"/>
    <property type="molecule type" value="Genomic_DNA"/>
</dbReference>
<dbReference type="GO" id="GO:0003723">
    <property type="term" value="F:RNA binding"/>
    <property type="evidence" value="ECO:0007669"/>
    <property type="project" value="TreeGrafter"/>
</dbReference>
<evidence type="ECO:0000313" key="5">
    <source>
        <dbReference type="Proteomes" id="UP000794436"/>
    </source>
</evidence>
<feature type="repeat" description="ANK" evidence="3">
    <location>
        <begin position="218"/>
        <end position="250"/>
    </location>
</feature>
<sequence length="349" mass="38377">MPAHSTAIVPAGPTKPTAWDNQKIVTLQRSKVWQFFGHKLAELKHVARLKNRKKLQDAIMRGSLADVMEQLAFGADVNVRSTDGETPLHLAAARGYHQIMVVLIDRGAEVNVVTNDGVTPLYVACEKNHEEAVKLLLLEKARVDLPVMNVTGYQPIHIAAKNGCVGIVKMLLKYGAKVDAITKPRLLTPLMLASKVGASEVVELLLDRGADPDQEDRDGNTPLHFSCSEGQYRATYLLLTAGADPDMPNGREETPFDVAEHQGFSHITYLLETNGMGAPDQNMYQVDNAFANDSQLVASLERNRPELAEIIVRNRVRYAQFYTLGCITEDDSAEDEYTAEKLASSGVPL</sequence>
<dbReference type="SUPFAM" id="SSF48403">
    <property type="entry name" value="Ankyrin repeat"/>
    <property type="match status" value="1"/>
</dbReference>
<gene>
    <name evidence="4" type="ORF">Poli38472_012455</name>
</gene>
<evidence type="ECO:0000256" key="2">
    <source>
        <dbReference type="ARBA" id="ARBA00023043"/>
    </source>
</evidence>